<keyword evidence="2" id="KW-0808">Transferase</keyword>
<organism evidence="2 3">
    <name type="scientific">Brevundimonas viscosa</name>
    <dbReference type="NCBI Taxonomy" id="871741"/>
    <lineage>
        <taxon>Bacteria</taxon>
        <taxon>Pseudomonadati</taxon>
        <taxon>Pseudomonadota</taxon>
        <taxon>Alphaproteobacteria</taxon>
        <taxon>Caulobacterales</taxon>
        <taxon>Caulobacteraceae</taxon>
        <taxon>Brevundimonas</taxon>
    </lineage>
</organism>
<dbReference type="Proteomes" id="UP000198788">
    <property type="component" value="Unassembled WGS sequence"/>
</dbReference>
<dbReference type="AlphaFoldDB" id="A0A1I6RWY6"/>
<dbReference type="GO" id="GO:0016740">
    <property type="term" value="F:transferase activity"/>
    <property type="evidence" value="ECO:0007669"/>
    <property type="project" value="UniProtKB-KW"/>
</dbReference>
<sequence length="377" mass="41122">MTEQLDLEIIRPDALRPHDRAAWEAIRAADPALDHPYLDPRFALAAADVPGAAVAVFRRAEAAVAFFPFQRRGRLIQPLGAPLSDYHGVVAAPADRLTPDALARRLGGTLRVGGWIVSPVEAPGFVRKARMATDVTGGRQALCDRLEARSHRFFKNMRRLGRGFERDHGAPVFAWDDRDPAVLEWIVGHKRAQYRRTRRHDVFACGWTVDLLRRLHAMHPDGFGVRVTSLRKADGTLVAAEASLDDRRTLHLWFPTYDPAFSAYGPGTLLTRRELEQAAEDGYSLVDFGAGEEGYKSALSEPSGAVFEGAVRSGGPDLAGLAERMLASGPAPVRRFQQSLGRRFDIINACETRAADWWAGAAGAAAAAARKTLGASA</sequence>
<protein>
    <submittedName>
        <fullName evidence="2">Acetyltransferase involved in cellulose biosynthesis, CelD/BcsL family</fullName>
    </submittedName>
</protein>
<dbReference type="Pfam" id="PF13480">
    <property type="entry name" value="Acetyltransf_6"/>
    <property type="match status" value="1"/>
</dbReference>
<feature type="domain" description="BioF2-like acetyltransferase" evidence="1">
    <location>
        <begin position="152"/>
        <end position="297"/>
    </location>
</feature>
<dbReference type="RefSeq" id="WP_092309735.1">
    <property type="nucleotide sequence ID" value="NZ_FOZV01000004.1"/>
</dbReference>
<dbReference type="STRING" id="871741.SAMN05192570_1971"/>
<accession>A0A1I6RWY6</accession>
<evidence type="ECO:0000313" key="3">
    <source>
        <dbReference type="Proteomes" id="UP000198788"/>
    </source>
</evidence>
<name>A0A1I6RWY6_9CAUL</name>
<gene>
    <name evidence="2" type="ORF">SAMN05192570_1971</name>
</gene>
<evidence type="ECO:0000313" key="2">
    <source>
        <dbReference type="EMBL" id="SFS69202.1"/>
    </source>
</evidence>
<keyword evidence="3" id="KW-1185">Reference proteome</keyword>
<evidence type="ECO:0000259" key="1">
    <source>
        <dbReference type="Pfam" id="PF13480"/>
    </source>
</evidence>
<dbReference type="SUPFAM" id="SSF55729">
    <property type="entry name" value="Acyl-CoA N-acyltransferases (Nat)"/>
    <property type="match status" value="1"/>
</dbReference>
<reference evidence="3" key="1">
    <citation type="submission" date="2016-10" db="EMBL/GenBank/DDBJ databases">
        <authorList>
            <person name="Varghese N."/>
            <person name="Submissions S."/>
        </authorList>
    </citation>
    <scope>NUCLEOTIDE SEQUENCE [LARGE SCALE GENOMIC DNA]</scope>
    <source>
        <strain evidence="3">CGMCC 1.10683</strain>
    </source>
</reference>
<dbReference type="InterPro" id="IPR038740">
    <property type="entry name" value="BioF2-like_GNAT_dom"/>
</dbReference>
<dbReference type="OrthoDB" id="4700839at2"/>
<proteinExistence type="predicted"/>
<dbReference type="InterPro" id="IPR016181">
    <property type="entry name" value="Acyl_CoA_acyltransferase"/>
</dbReference>
<dbReference type="EMBL" id="FOZV01000004">
    <property type="protein sequence ID" value="SFS69202.1"/>
    <property type="molecule type" value="Genomic_DNA"/>
</dbReference>